<reference evidence="1" key="1">
    <citation type="journal article" date="2019" name="Sci. Rep.">
        <title>Draft genome of Tanacetum cinerariifolium, the natural source of mosquito coil.</title>
        <authorList>
            <person name="Yamashiro T."/>
            <person name="Shiraishi A."/>
            <person name="Satake H."/>
            <person name="Nakayama K."/>
        </authorList>
    </citation>
    <scope>NUCLEOTIDE SEQUENCE</scope>
</reference>
<keyword evidence="1" id="KW-0695">RNA-directed DNA polymerase</keyword>
<name>A0A6L2MEP5_TANCI</name>
<keyword evidence="1" id="KW-0808">Transferase</keyword>
<organism evidence="1">
    <name type="scientific">Tanacetum cinerariifolium</name>
    <name type="common">Dalmatian daisy</name>
    <name type="synonym">Chrysanthemum cinerariifolium</name>
    <dbReference type="NCBI Taxonomy" id="118510"/>
    <lineage>
        <taxon>Eukaryota</taxon>
        <taxon>Viridiplantae</taxon>
        <taxon>Streptophyta</taxon>
        <taxon>Embryophyta</taxon>
        <taxon>Tracheophyta</taxon>
        <taxon>Spermatophyta</taxon>
        <taxon>Magnoliopsida</taxon>
        <taxon>eudicotyledons</taxon>
        <taxon>Gunneridae</taxon>
        <taxon>Pentapetalae</taxon>
        <taxon>asterids</taxon>
        <taxon>campanulids</taxon>
        <taxon>Asterales</taxon>
        <taxon>Asteraceae</taxon>
        <taxon>Asteroideae</taxon>
        <taxon>Anthemideae</taxon>
        <taxon>Anthemidinae</taxon>
        <taxon>Tanacetum</taxon>
    </lineage>
</organism>
<dbReference type="EMBL" id="BKCJ010006262">
    <property type="protein sequence ID" value="GEU71192.1"/>
    <property type="molecule type" value="Genomic_DNA"/>
</dbReference>
<dbReference type="AlphaFoldDB" id="A0A6L2MEP5"/>
<comment type="caution">
    <text evidence="1">The sequence shown here is derived from an EMBL/GenBank/DDBJ whole genome shotgun (WGS) entry which is preliminary data.</text>
</comment>
<dbReference type="PANTHER" id="PTHR33240:SF15">
    <property type="entry name" value="GAG-PRO-LIKE PROTEIN"/>
    <property type="match status" value="1"/>
</dbReference>
<dbReference type="GO" id="GO:0003964">
    <property type="term" value="F:RNA-directed DNA polymerase activity"/>
    <property type="evidence" value="ECO:0007669"/>
    <property type="project" value="UniProtKB-KW"/>
</dbReference>
<dbReference type="CDD" id="cd00303">
    <property type="entry name" value="retropepsin_like"/>
    <property type="match status" value="1"/>
</dbReference>
<dbReference type="InterPro" id="IPR043128">
    <property type="entry name" value="Rev_trsase/Diguanyl_cyclase"/>
</dbReference>
<dbReference type="Gene3D" id="3.10.10.10">
    <property type="entry name" value="HIV Type 1 Reverse Transcriptase, subunit A, domain 1"/>
    <property type="match status" value="1"/>
</dbReference>
<gene>
    <name evidence="1" type="ORF">Tci_043170</name>
</gene>
<keyword evidence="1" id="KW-0548">Nucleotidyltransferase</keyword>
<dbReference type="PANTHER" id="PTHR33240">
    <property type="entry name" value="OS08G0508500 PROTEIN"/>
    <property type="match status" value="1"/>
</dbReference>
<protein>
    <submittedName>
        <fullName evidence="1">Reverse transcriptase domain-containing protein</fullName>
    </submittedName>
</protein>
<dbReference type="SUPFAM" id="SSF56672">
    <property type="entry name" value="DNA/RNA polymerases"/>
    <property type="match status" value="1"/>
</dbReference>
<proteinExistence type="predicted"/>
<dbReference type="Gene3D" id="3.30.70.270">
    <property type="match status" value="1"/>
</dbReference>
<accession>A0A6L2MEP5</accession>
<sequence length="302" mass="34467">MIRAIGTKEEKSRVSFPSITFSEDDPILKNYNGDDPLIITADVGITHIHRIYVDGRSSTKIMYEHCFEQLTSKEKEAIRPSATPLVGFAGQISWPLELITMPITIYDYHGHTSQKIVVDFMIIRSHSPYNVILGRPELMKLGAITSTLHSLMKLQTEKGIAIKIESLEGFKLKCFLDAYKGNHRIRMAKEDEEKASIHTKQATFYYKKMSFRLKNVGATYQRLMDNVFASQLGRDMEIYVDDMTEEMCKNLYTLSVEHCKGQREYDAKTSQKSNEPAWTLFMNEASNIEGLGAWLILTDLDG</sequence>
<dbReference type="InterPro" id="IPR043502">
    <property type="entry name" value="DNA/RNA_pol_sf"/>
</dbReference>
<evidence type="ECO:0000313" key="1">
    <source>
        <dbReference type="EMBL" id="GEU71192.1"/>
    </source>
</evidence>